<dbReference type="EMBL" id="JAGQDG010000003">
    <property type="protein sequence ID" value="MBQ0935497.1"/>
    <property type="molecule type" value="Genomic_DNA"/>
</dbReference>
<dbReference type="Pfam" id="PF00027">
    <property type="entry name" value="cNMP_binding"/>
    <property type="match status" value="1"/>
</dbReference>
<keyword evidence="2" id="KW-0238">DNA-binding</keyword>
<accession>A0ABS5DWH6</accession>
<keyword evidence="3" id="KW-0804">Transcription</keyword>
<dbReference type="SMART" id="SM00100">
    <property type="entry name" value="cNMP"/>
    <property type="match status" value="1"/>
</dbReference>
<organism evidence="6 7">
    <name type="scientific">Ideonella paludis</name>
    <dbReference type="NCBI Taxonomy" id="1233411"/>
    <lineage>
        <taxon>Bacteria</taxon>
        <taxon>Pseudomonadati</taxon>
        <taxon>Pseudomonadota</taxon>
        <taxon>Betaproteobacteria</taxon>
        <taxon>Burkholderiales</taxon>
        <taxon>Sphaerotilaceae</taxon>
        <taxon>Ideonella</taxon>
    </lineage>
</organism>
<proteinExistence type="predicted"/>
<dbReference type="InterPro" id="IPR012318">
    <property type="entry name" value="HTH_CRP"/>
</dbReference>
<reference evidence="6 7" key="1">
    <citation type="submission" date="2021-04" db="EMBL/GenBank/DDBJ databases">
        <title>The genome sequence of type strain Ideonella paludis KCTC 32238.</title>
        <authorList>
            <person name="Liu Y."/>
        </authorList>
    </citation>
    <scope>NUCLEOTIDE SEQUENCE [LARGE SCALE GENOMIC DNA]</scope>
    <source>
        <strain evidence="6 7">KCTC 32238</strain>
    </source>
</reference>
<evidence type="ECO:0000313" key="7">
    <source>
        <dbReference type="Proteomes" id="UP000672097"/>
    </source>
</evidence>
<dbReference type="Proteomes" id="UP000672097">
    <property type="component" value="Unassembled WGS sequence"/>
</dbReference>
<dbReference type="InterPro" id="IPR036390">
    <property type="entry name" value="WH_DNA-bd_sf"/>
</dbReference>
<gene>
    <name evidence="6" type="ORF">KAK11_09180</name>
</gene>
<dbReference type="PROSITE" id="PS50042">
    <property type="entry name" value="CNMP_BINDING_3"/>
    <property type="match status" value="1"/>
</dbReference>
<evidence type="ECO:0000256" key="2">
    <source>
        <dbReference type="ARBA" id="ARBA00023125"/>
    </source>
</evidence>
<evidence type="ECO:0000313" key="6">
    <source>
        <dbReference type="EMBL" id="MBQ0935497.1"/>
    </source>
</evidence>
<dbReference type="PANTHER" id="PTHR24567">
    <property type="entry name" value="CRP FAMILY TRANSCRIPTIONAL REGULATORY PROTEIN"/>
    <property type="match status" value="1"/>
</dbReference>
<evidence type="ECO:0000259" key="4">
    <source>
        <dbReference type="PROSITE" id="PS50042"/>
    </source>
</evidence>
<feature type="domain" description="Cyclic nucleotide-binding" evidence="4">
    <location>
        <begin position="19"/>
        <end position="122"/>
    </location>
</feature>
<dbReference type="InterPro" id="IPR018490">
    <property type="entry name" value="cNMP-bd_dom_sf"/>
</dbReference>
<keyword evidence="7" id="KW-1185">Reference proteome</keyword>
<dbReference type="PANTHER" id="PTHR24567:SF74">
    <property type="entry name" value="HTH-TYPE TRANSCRIPTIONAL REGULATOR ARCR"/>
    <property type="match status" value="1"/>
</dbReference>
<comment type="caution">
    <text evidence="6">The sequence shown here is derived from an EMBL/GenBank/DDBJ whole genome shotgun (WGS) entry which is preliminary data.</text>
</comment>
<dbReference type="Gene3D" id="2.60.120.10">
    <property type="entry name" value="Jelly Rolls"/>
    <property type="match status" value="1"/>
</dbReference>
<evidence type="ECO:0000256" key="3">
    <source>
        <dbReference type="ARBA" id="ARBA00023163"/>
    </source>
</evidence>
<dbReference type="InterPro" id="IPR000595">
    <property type="entry name" value="cNMP-bd_dom"/>
</dbReference>
<dbReference type="RefSeq" id="WP_210808501.1">
    <property type="nucleotide sequence ID" value="NZ_JAGQDG010000003.1"/>
</dbReference>
<dbReference type="SUPFAM" id="SSF51206">
    <property type="entry name" value="cAMP-binding domain-like"/>
    <property type="match status" value="1"/>
</dbReference>
<sequence>MTNPPSLDDLQACLSQGAWFAQLPRGLQQALLAHGQVQALEPGQRLFLQGDACDGLYAVLSGAVLIRSSRADGRQMVLAVLQAPTWFGEISIIDDGPRTHDAHAQGPTRLWWVSRSLLDDLLERHPVLWRHLARLVTGKTRLLFMRLNDRAAQSAQARLLQELLRLAEGYGMADSTALPRCLPITLEHWAGLAGTSRQTASEVLGQLQRLGVVRRHSQGLEVLSLEALRAQLAKPSS</sequence>
<evidence type="ECO:0000256" key="1">
    <source>
        <dbReference type="ARBA" id="ARBA00023015"/>
    </source>
</evidence>
<protein>
    <submittedName>
        <fullName evidence="6">Crp/Fnr family transcriptional regulator</fullName>
    </submittedName>
</protein>
<dbReference type="Pfam" id="PF13545">
    <property type="entry name" value="HTH_Crp_2"/>
    <property type="match status" value="1"/>
</dbReference>
<dbReference type="InterPro" id="IPR050397">
    <property type="entry name" value="Env_Response_Regulators"/>
</dbReference>
<dbReference type="SUPFAM" id="SSF46785">
    <property type="entry name" value="Winged helix' DNA-binding domain"/>
    <property type="match status" value="1"/>
</dbReference>
<dbReference type="CDD" id="cd00038">
    <property type="entry name" value="CAP_ED"/>
    <property type="match status" value="1"/>
</dbReference>
<dbReference type="Gene3D" id="1.10.10.10">
    <property type="entry name" value="Winged helix-like DNA-binding domain superfamily/Winged helix DNA-binding domain"/>
    <property type="match status" value="1"/>
</dbReference>
<dbReference type="InterPro" id="IPR014710">
    <property type="entry name" value="RmlC-like_jellyroll"/>
</dbReference>
<dbReference type="InterPro" id="IPR036388">
    <property type="entry name" value="WH-like_DNA-bd_sf"/>
</dbReference>
<keyword evidence="1" id="KW-0805">Transcription regulation</keyword>
<name>A0ABS5DWH6_9BURK</name>
<feature type="domain" description="HTH crp-type" evidence="5">
    <location>
        <begin position="153"/>
        <end position="226"/>
    </location>
</feature>
<dbReference type="SMART" id="SM00419">
    <property type="entry name" value="HTH_CRP"/>
    <property type="match status" value="1"/>
</dbReference>
<dbReference type="PROSITE" id="PS51063">
    <property type="entry name" value="HTH_CRP_2"/>
    <property type="match status" value="1"/>
</dbReference>
<evidence type="ECO:0000259" key="5">
    <source>
        <dbReference type="PROSITE" id="PS51063"/>
    </source>
</evidence>